<organism evidence="2 3">
    <name type="scientific">Alteraurantiacibacter buctensis</name>
    <dbReference type="NCBI Taxonomy" id="1503981"/>
    <lineage>
        <taxon>Bacteria</taxon>
        <taxon>Pseudomonadati</taxon>
        <taxon>Pseudomonadota</taxon>
        <taxon>Alphaproteobacteria</taxon>
        <taxon>Sphingomonadales</taxon>
        <taxon>Erythrobacteraceae</taxon>
        <taxon>Alteraurantiacibacter</taxon>
    </lineage>
</organism>
<dbReference type="RefSeq" id="WP_160770661.1">
    <property type="nucleotide sequence ID" value="NZ_WTYV01000001.1"/>
</dbReference>
<dbReference type="EMBL" id="WTYV01000001">
    <property type="protein sequence ID" value="MXO70789.1"/>
    <property type="molecule type" value="Genomic_DNA"/>
</dbReference>
<reference evidence="2 3" key="1">
    <citation type="submission" date="2019-12" db="EMBL/GenBank/DDBJ databases">
        <title>Genomic-based taxomic classification of the family Erythrobacteraceae.</title>
        <authorList>
            <person name="Xu L."/>
        </authorList>
    </citation>
    <scope>NUCLEOTIDE SEQUENCE [LARGE SCALE GENOMIC DNA]</scope>
    <source>
        <strain evidence="2 3">M0322</strain>
    </source>
</reference>
<dbReference type="AlphaFoldDB" id="A0A844YTB4"/>
<comment type="caution">
    <text evidence="2">The sequence shown here is derived from an EMBL/GenBank/DDBJ whole genome shotgun (WGS) entry which is preliminary data.</text>
</comment>
<proteinExistence type="predicted"/>
<keyword evidence="1" id="KW-0472">Membrane</keyword>
<evidence type="ECO:0000313" key="2">
    <source>
        <dbReference type="EMBL" id="MXO70789.1"/>
    </source>
</evidence>
<keyword evidence="1" id="KW-0812">Transmembrane</keyword>
<feature type="transmembrane region" description="Helical" evidence="1">
    <location>
        <begin position="36"/>
        <end position="54"/>
    </location>
</feature>
<evidence type="ECO:0000256" key="1">
    <source>
        <dbReference type="SAM" id="Phobius"/>
    </source>
</evidence>
<name>A0A844YTB4_9SPHN</name>
<accession>A0A844YTB4</accession>
<gene>
    <name evidence="2" type="ORF">GRI99_03970</name>
</gene>
<protein>
    <submittedName>
        <fullName evidence="2">Uncharacterized protein</fullName>
    </submittedName>
</protein>
<keyword evidence="1" id="KW-1133">Transmembrane helix</keyword>
<dbReference type="Proteomes" id="UP000466966">
    <property type="component" value="Unassembled WGS sequence"/>
</dbReference>
<evidence type="ECO:0000313" key="3">
    <source>
        <dbReference type="Proteomes" id="UP000466966"/>
    </source>
</evidence>
<keyword evidence="3" id="KW-1185">Reference proteome</keyword>
<sequence>MLLYGGIGLLAAGILSMVFSDKLSKDPAKAAQLKKQGPMIAIVGAIFLLLRLLVG</sequence>